<dbReference type="GO" id="GO:0046872">
    <property type="term" value="F:metal ion binding"/>
    <property type="evidence" value="ECO:0007669"/>
    <property type="project" value="UniProtKB-KW"/>
</dbReference>
<comment type="cofactor">
    <cofactor evidence="2">
        <name>Mn(2+)</name>
        <dbReference type="ChEBI" id="CHEBI:29035"/>
    </cofactor>
    <text evidence="2">The Mn(2+) ion enhances activity.</text>
</comment>
<reference evidence="4 5" key="1">
    <citation type="submission" date="2013-04" db="EMBL/GenBank/DDBJ databases">
        <title>The Genome Sequence of Sutterella wadsworthensis HGA0223.</title>
        <authorList>
            <consortium name="The Broad Institute Genomics Platform"/>
            <person name="Earl A."/>
            <person name="Ward D."/>
            <person name="Feldgarden M."/>
            <person name="Gevers D."/>
            <person name="Schmidt T.M."/>
            <person name="Dover J."/>
            <person name="Dai D."/>
            <person name="Walker B."/>
            <person name="Young S."/>
            <person name="Zeng Q."/>
            <person name="Gargeya S."/>
            <person name="Fitzgerald M."/>
            <person name="Haas B."/>
            <person name="Abouelleil A."/>
            <person name="Allen A.W."/>
            <person name="Alvarado L."/>
            <person name="Arachchi H.M."/>
            <person name="Berlin A.M."/>
            <person name="Chapman S.B."/>
            <person name="Gainer-Dewar J."/>
            <person name="Goldberg J."/>
            <person name="Griggs A."/>
            <person name="Gujja S."/>
            <person name="Hansen M."/>
            <person name="Howarth C."/>
            <person name="Imamovic A."/>
            <person name="Ireland A."/>
            <person name="Larimer J."/>
            <person name="McCowan C."/>
            <person name="Murphy C."/>
            <person name="Pearson M."/>
            <person name="Poon T.W."/>
            <person name="Priest M."/>
            <person name="Roberts A."/>
            <person name="Saif S."/>
            <person name="Shea T."/>
            <person name="Sisk P."/>
            <person name="Sykes S."/>
            <person name="Wortman J."/>
            <person name="Nusbaum C."/>
            <person name="Birren B."/>
        </authorList>
    </citation>
    <scope>NUCLEOTIDE SEQUENCE [LARGE SCALE GENOMIC DNA]</scope>
    <source>
        <strain evidence="4 5">HGA0223</strain>
    </source>
</reference>
<dbReference type="AlphaFoldDB" id="S3B8Y9"/>
<evidence type="ECO:0000259" key="3">
    <source>
        <dbReference type="Pfam" id="PF07687"/>
    </source>
</evidence>
<dbReference type="InterPro" id="IPR011650">
    <property type="entry name" value="Peptidase_M20_dimer"/>
</dbReference>
<sequence>MSVCVAKYHDQLISIRRHLHTMPEEGWSEFTTTNFIVEKLKEYGYQVLLGTKVINPENCLGRSQKVVDAGIAYARKNGVSEDFLKATEGYTGCCGILDTGRPGPTLAVRFDIDCVPVTESTEQDHIPQSEGFESTRPGLMHACGHDAHMSTGLALAHWVADHKDELKGRIKFLFQPAEEGVRGAAAMAASGIVDDADFFLGAHIAMMCKSGEISVNPYGFLCTTKMDVTYTGRPAHAGVEPNAGRNAMAAACNAFVQLLGIARHGSGMTRINVGQLNAGEGRNVIPSHAVMKMEVRGETGEINQYMYDSAVQIIKGCALSQGCEYTIEKMGEAVDLTNDQALVDVLTQAGNAVEGMNVRKDPMNFGGSEDATILARRVQAHGGKAAFFVLGADRPSGHHTARFDIDEKALDKGLAVWANAVSILLKK</sequence>
<dbReference type="NCBIfam" id="TIGR01891">
    <property type="entry name" value="amidohydrolases"/>
    <property type="match status" value="1"/>
</dbReference>
<dbReference type="InterPro" id="IPR017439">
    <property type="entry name" value="Amidohydrolase"/>
</dbReference>
<dbReference type="InterPro" id="IPR052030">
    <property type="entry name" value="Peptidase_M20/M20A_hydrolases"/>
</dbReference>
<dbReference type="GO" id="GO:0016805">
    <property type="term" value="F:dipeptidase activity"/>
    <property type="evidence" value="ECO:0007669"/>
    <property type="project" value="TreeGrafter"/>
</dbReference>
<dbReference type="GO" id="GO:0005737">
    <property type="term" value="C:cytoplasm"/>
    <property type="evidence" value="ECO:0007669"/>
    <property type="project" value="TreeGrafter"/>
</dbReference>
<accession>S3B8Y9</accession>
<keyword evidence="1 4" id="KW-0378">Hydrolase</keyword>
<dbReference type="PATRIC" id="fig|1203554.3.peg.2158"/>
<dbReference type="eggNOG" id="COG1473">
    <property type="taxonomic scope" value="Bacteria"/>
</dbReference>
<evidence type="ECO:0000313" key="5">
    <source>
        <dbReference type="Proteomes" id="UP000014400"/>
    </source>
</evidence>
<gene>
    <name evidence="4" type="ORF">HMPREF1476_02073</name>
</gene>
<dbReference type="InterPro" id="IPR036264">
    <property type="entry name" value="Bact_exopeptidase_dim_dom"/>
</dbReference>
<dbReference type="RefSeq" id="WP_016475131.1">
    <property type="nucleotide sequence ID" value="NZ_KE150481.1"/>
</dbReference>
<dbReference type="PIRSF" id="PIRSF005962">
    <property type="entry name" value="Pept_M20D_amidohydro"/>
    <property type="match status" value="1"/>
</dbReference>
<dbReference type="EMBL" id="ATCF01000032">
    <property type="protein sequence ID" value="EPD97803.1"/>
    <property type="molecule type" value="Genomic_DNA"/>
</dbReference>
<evidence type="ECO:0000256" key="2">
    <source>
        <dbReference type="PIRSR" id="PIRSR005962-1"/>
    </source>
</evidence>
<feature type="binding site" evidence="2">
    <location>
        <position position="399"/>
    </location>
    <ligand>
        <name>Mn(2+)</name>
        <dbReference type="ChEBI" id="CHEBI:29035"/>
        <label>2</label>
    </ligand>
</feature>
<dbReference type="SUPFAM" id="SSF53187">
    <property type="entry name" value="Zn-dependent exopeptidases"/>
    <property type="match status" value="1"/>
</dbReference>
<dbReference type="Pfam" id="PF07687">
    <property type="entry name" value="M20_dimer"/>
    <property type="match status" value="1"/>
</dbReference>
<dbReference type="SUPFAM" id="SSF55031">
    <property type="entry name" value="Bacterial exopeptidase dimerisation domain"/>
    <property type="match status" value="1"/>
</dbReference>
<dbReference type="PANTHER" id="PTHR30575:SF3">
    <property type="entry name" value="PEPTIDASE M20 DIMERISATION DOMAIN-CONTAINING PROTEIN"/>
    <property type="match status" value="1"/>
</dbReference>
<evidence type="ECO:0000256" key="1">
    <source>
        <dbReference type="ARBA" id="ARBA00022801"/>
    </source>
</evidence>
<dbReference type="HOGENOM" id="CLU_023257_2_1_4"/>
<comment type="caution">
    <text evidence="4">The sequence shown here is derived from an EMBL/GenBank/DDBJ whole genome shotgun (WGS) entry which is preliminary data.</text>
</comment>
<dbReference type="STRING" id="1203554.HMPREF1476_02073"/>
<feature type="binding site" evidence="2">
    <location>
        <position position="203"/>
    </location>
    <ligand>
        <name>Mn(2+)</name>
        <dbReference type="ChEBI" id="CHEBI:29035"/>
        <label>2</label>
    </ligand>
</feature>
<feature type="binding site" evidence="2">
    <location>
        <position position="145"/>
    </location>
    <ligand>
        <name>Mn(2+)</name>
        <dbReference type="ChEBI" id="CHEBI:29035"/>
        <label>2</label>
    </ligand>
</feature>
<dbReference type="GO" id="GO:0046657">
    <property type="term" value="P:folic acid catabolic process"/>
    <property type="evidence" value="ECO:0007669"/>
    <property type="project" value="TreeGrafter"/>
</dbReference>
<dbReference type="PANTHER" id="PTHR30575">
    <property type="entry name" value="PEPTIDASE M20"/>
    <property type="match status" value="1"/>
</dbReference>
<feature type="binding site" evidence="2">
    <location>
        <position position="179"/>
    </location>
    <ligand>
        <name>Mn(2+)</name>
        <dbReference type="ChEBI" id="CHEBI:29035"/>
        <label>2</label>
    </ligand>
</feature>
<dbReference type="Gene3D" id="3.40.630.10">
    <property type="entry name" value="Zn peptidases"/>
    <property type="match status" value="2"/>
</dbReference>
<dbReference type="Pfam" id="PF01546">
    <property type="entry name" value="Peptidase_M20"/>
    <property type="match status" value="1"/>
</dbReference>
<feature type="binding site" evidence="2">
    <location>
        <position position="143"/>
    </location>
    <ligand>
        <name>Mn(2+)</name>
        <dbReference type="ChEBI" id="CHEBI:29035"/>
        <label>2</label>
    </ligand>
</feature>
<name>S3B8Y9_9BURK</name>
<feature type="domain" description="Peptidase M20 dimerisation" evidence="3">
    <location>
        <begin position="226"/>
        <end position="302"/>
    </location>
</feature>
<organism evidence="4 5">
    <name type="scientific">Sutterella wadsworthensis HGA0223</name>
    <dbReference type="NCBI Taxonomy" id="1203554"/>
    <lineage>
        <taxon>Bacteria</taxon>
        <taxon>Pseudomonadati</taxon>
        <taxon>Pseudomonadota</taxon>
        <taxon>Betaproteobacteria</taxon>
        <taxon>Burkholderiales</taxon>
        <taxon>Sutterellaceae</taxon>
        <taxon>Sutterella</taxon>
    </lineage>
</organism>
<dbReference type="Proteomes" id="UP000014400">
    <property type="component" value="Unassembled WGS sequence"/>
</dbReference>
<protein>
    <submittedName>
        <fullName evidence="4">Amidohydrolase</fullName>
    </submittedName>
</protein>
<keyword evidence="2" id="KW-0479">Metal-binding</keyword>
<dbReference type="GO" id="GO:0071713">
    <property type="term" value="F:para-aminobenzoyl-glutamate hydrolase activity"/>
    <property type="evidence" value="ECO:0007669"/>
    <property type="project" value="TreeGrafter"/>
</dbReference>
<keyword evidence="2" id="KW-0464">Manganese</keyword>
<dbReference type="InterPro" id="IPR002933">
    <property type="entry name" value="Peptidase_M20"/>
</dbReference>
<dbReference type="GeneID" id="64062555"/>
<keyword evidence="5" id="KW-1185">Reference proteome</keyword>
<proteinExistence type="predicted"/>
<evidence type="ECO:0000313" key="4">
    <source>
        <dbReference type="EMBL" id="EPD97803.1"/>
    </source>
</evidence>